<gene>
    <name evidence="2" type="ORF">BV898_19631</name>
</gene>
<organism evidence="2 3">
    <name type="scientific">Hypsibius exemplaris</name>
    <name type="common">Freshwater tardigrade</name>
    <dbReference type="NCBI Taxonomy" id="2072580"/>
    <lineage>
        <taxon>Eukaryota</taxon>
        <taxon>Metazoa</taxon>
        <taxon>Ecdysozoa</taxon>
        <taxon>Tardigrada</taxon>
        <taxon>Eutardigrada</taxon>
        <taxon>Parachela</taxon>
        <taxon>Hypsibioidea</taxon>
        <taxon>Hypsibiidae</taxon>
        <taxon>Hypsibius</taxon>
    </lineage>
</organism>
<dbReference type="Proteomes" id="UP000192578">
    <property type="component" value="Unassembled WGS sequence"/>
</dbReference>
<evidence type="ECO:0000313" key="3">
    <source>
        <dbReference type="Proteomes" id="UP000192578"/>
    </source>
</evidence>
<reference evidence="3" key="1">
    <citation type="submission" date="2017-01" db="EMBL/GenBank/DDBJ databases">
        <title>Comparative genomics of anhydrobiosis in the tardigrade Hypsibius dujardini.</title>
        <authorList>
            <person name="Yoshida Y."/>
            <person name="Koutsovoulos G."/>
            <person name="Laetsch D."/>
            <person name="Stevens L."/>
            <person name="Kumar S."/>
            <person name="Horikawa D."/>
            <person name="Ishino K."/>
            <person name="Komine S."/>
            <person name="Tomita M."/>
            <person name="Blaxter M."/>
            <person name="Arakawa K."/>
        </authorList>
    </citation>
    <scope>NUCLEOTIDE SEQUENCE [LARGE SCALE GENOMIC DNA]</scope>
    <source>
        <strain evidence="3">Z151</strain>
    </source>
</reference>
<keyword evidence="3" id="KW-1185">Reference proteome</keyword>
<evidence type="ECO:0000313" key="2">
    <source>
        <dbReference type="EMBL" id="OWA55243.1"/>
    </source>
</evidence>
<proteinExistence type="predicted"/>
<dbReference type="EMBL" id="MTYJ01000601">
    <property type="protein sequence ID" value="OWA55243.1"/>
    <property type="molecule type" value="Genomic_DNA"/>
</dbReference>
<protein>
    <submittedName>
        <fullName evidence="2">Uncharacterized protein</fullName>
    </submittedName>
</protein>
<keyword evidence="1" id="KW-1133">Transmembrane helix</keyword>
<evidence type="ECO:0000256" key="1">
    <source>
        <dbReference type="SAM" id="Phobius"/>
    </source>
</evidence>
<feature type="transmembrane region" description="Helical" evidence="1">
    <location>
        <begin position="39"/>
        <end position="59"/>
    </location>
</feature>
<keyword evidence="1" id="KW-0472">Membrane</keyword>
<name>A0A9X6NLT8_HYPEX</name>
<sequence length="106" mass="11531">MSVAIVFDGGHRNQRRCVMSSVPSVLCRSSTGESLDHRLLAALVHSGLVVLLPVFGLWVRPGETRCRWGDASLLPSGQRPTAKSPFTWIGVDRQFCASGRVLASVR</sequence>
<accession>A0A9X6NLT8</accession>
<dbReference type="AlphaFoldDB" id="A0A9X6NLT8"/>
<keyword evidence="1" id="KW-0812">Transmembrane</keyword>
<comment type="caution">
    <text evidence="2">The sequence shown here is derived from an EMBL/GenBank/DDBJ whole genome shotgun (WGS) entry which is preliminary data.</text>
</comment>